<dbReference type="Proteomes" id="UP000641152">
    <property type="component" value="Unassembled WGS sequence"/>
</dbReference>
<feature type="transmembrane region" description="Helical" evidence="1">
    <location>
        <begin position="90"/>
        <end position="109"/>
    </location>
</feature>
<dbReference type="EMBL" id="JACXST010000003">
    <property type="protein sequence ID" value="MBD9362460.1"/>
    <property type="molecule type" value="Genomic_DNA"/>
</dbReference>
<dbReference type="PANTHER" id="PTHR43424:SF1">
    <property type="entry name" value="LOCUS PUTATIVE PROTEIN 1-RELATED"/>
    <property type="match status" value="1"/>
</dbReference>
<keyword evidence="1" id="KW-0812">Transmembrane</keyword>
<feature type="transmembrane region" description="Helical" evidence="1">
    <location>
        <begin position="327"/>
        <end position="348"/>
    </location>
</feature>
<evidence type="ECO:0000313" key="3">
    <source>
        <dbReference type="Proteomes" id="UP000641152"/>
    </source>
</evidence>
<feature type="transmembrane region" description="Helical" evidence="1">
    <location>
        <begin position="49"/>
        <end position="70"/>
    </location>
</feature>
<gene>
    <name evidence="2" type="ORF">EBB_18485</name>
</gene>
<organism evidence="2 3">
    <name type="scientific">Methylomonas fluvii</name>
    <dbReference type="NCBI Taxonomy" id="1854564"/>
    <lineage>
        <taxon>Bacteria</taxon>
        <taxon>Pseudomonadati</taxon>
        <taxon>Pseudomonadota</taxon>
        <taxon>Gammaproteobacteria</taxon>
        <taxon>Methylococcales</taxon>
        <taxon>Methylococcaceae</taxon>
        <taxon>Methylomonas</taxon>
    </lineage>
</organism>
<feature type="transmembrane region" description="Helical" evidence="1">
    <location>
        <begin position="380"/>
        <end position="400"/>
    </location>
</feature>
<feature type="transmembrane region" description="Helical" evidence="1">
    <location>
        <begin position="288"/>
        <end position="307"/>
    </location>
</feature>
<proteinExistence type="predicted"/>
<protein>
    <submittedName>
        <fullName evidence="2">Polysaccharide biosynthesis C-terminal domain-containing protein</fullName>
    </submittedName>
</protein>
<feature type="transmembrane region" description="Helical" evidence="1">
    <location>
        <begin position="248"/>
        <end position="268"/>
    </location>
</feature>
<feature type="transmembrane region" description="Helical" evidence="1">
    <location>
        <begin position="115"/>
        <end position="131"/>
    </location>
</feature>
<feature type="transmembrane region" description="Helical" evidence="1">
    <location>
        <begin position="177"/>
        <end position="196"/>
    </location>
</feature>
<feature type="transmembrane region" description="Helical" evidence="1">
    <location>
        <begin position="18"/>
        <end position="37"/>
    </location>
</feature>
<accession>A0ABR9DH78</accession>
<feature type="transmembrane region" description="Helical" evidence="1">
    <location>
        <begin position="152"/>
        <end position="171"/>
    </location>
</feature>
<keyword evidence="1" id="KW-1133">Transmembrane helix</keyword>
<keyword evidence="3" id="KW-1185">Reference proteome</keyword>
<feature type="transmembrane region" description="Helical" evidence="1">
    <location>
        <begin position="355"/>
        <end position="374"/>
    </location>
</feature>
<dbReference type="RefSeq" id="WP_192395235.1">
    <property type="nucleotide sequence ID" value="NZ_CAJHIU010000003.1"/>
</dbReference>
<reference evidence="2 3" key="1">
    <citation type="submission" date="2020-09" db="EMBL/GenBank/DDBJ databases">
        <title>Methylomonas albis sp. nov. and Methylomonas fluvii sp. nov.: Two cold-adapted methanotrophs from the River Elbe and an amended description of Methylovulum psychrotolerans strain Eb1.</title>
        <authorList>
            <person name="Bussmann I.K."/>
            <person name="Klings K.-W."/>
            <person name="Warnstedt J."/>
            <person name="Hoppert M."/>
            <person name="Saborowski A."/>
            <person name="Horn F."/>
            <person name="Liebner S."/>
        </authorList>
    </citation>
    <scope>NUCLEOTIDE SEQUENCE [LARGE SCALE GENOMIC DNA]</scope>
    <source>
        <strain evidence="2 3">EbB</strain>
    </source>
</reference>
<dbReference type="Pfam" id="PF13440">
    <property type="entry name" value="Polysacc_synt_3"/>
    <property type="match status" value="1"/>
</dbReference>
<evidence type="ECO:0000256" key="1">
    <source>
        <dbReference type="SAM" id="Phobius"/>
    </source>
</evidence>
<sequence length="413" mass="43829">MPLPAALRAQLRSASAQWLATFYVALVSLGISVLLARRLGPEAFGTYSYVLSAATLLVPLQNAGLSTLLLRENTSATPALAGLTPALPGLARGHLLAVSLAMMLGAALALPLPEAARLSCAIFCFGAIVLSQQISARLKSAGDFYGEAHWQIYGRTFGALPVTAVALLTVPSPNAVFLSWGSGLLMACWAMSVRGGQLRPHYPLEPSVYRASLGFVWIELTTTIYHRIDIVILHQVLGDTPAVGHYAVAYRLFDGVALLIAPIAAMCFRELRLVWRDADALRQLSGKLLLAAIGVGILLAGVGYFAAPVAVRLFFGAAYAGASAELAGWLFFGLAFMLPNAVLTQLAIATNRERCYAWAASFSALLNISLNFTLIPAYGILGAAWATIMTEAGLGLALYIGMTRRKSFFGPLA</sequence>
<name>A0ABR9DH78_9GAMM</name>
<keyword evidence="1" id="KW-0472">Membrane</keyword>
<evidence type="ECO:0000313" key="2">
    <source>
        <dbReference type="EMBL" id="MBD9362460.1"/>
    </source>
</evidence>
<comment type="caution">
    <text evidence="2">The sequence shown here is derived from an EMBL/GenBank/DDBJ whole genome shotgun (WGS) entry which is preliminary data.</text>
</comment>
<dbReference type="PANTHER" id="PTHR43424">
    <property type="entry name" value="LOCUS PUTATIVE PROTEIN 1-RELATED"/>
    <property type="match status" value="1"/>
</dbReference>
<dbReference type="InterPro" id="IPR052556">
    <property type="entry name" value="PolySynth_Transporter"/>
</dbReference>